<protein>
    <submittedName>
        <fullName evidence="9">Transporter</fullName>
    </submittedName>
</protein>
<feature type="transmembrane region" description="Helical" evidence="8">
    <location>
        <begin position="165"/>
        <end position="189"/>
    </location>
</feature>
<feature type="transmembrane region" description="Helical" evidence="8">
    <location>
        <begin position="41"/>
        <end position="60"/>
    </location>
</feature>
<feature type="transmembrane region" description="Helical" evidence="8">
    <location>
        <begin position="6"/>
        <end position="29"/>
    </location>
</feature>
<name>A0A2U8GRG3_9RHOO</name>
<evidence type="ECO:0000313" key="10">
    <source>
        <dbReference type="Proteomes" id="UP000244930"/>
    </source>
</evidence>
<dbReference type="Gene3D" id="1.20.1530.20">
    <property type="match status" value="1"/>
</dbReference>
<accession>A0A2U8GRG3</accession>
<evidence type="ECO:0000313" key="9">
    <source>
        <dbReference type="EMBL" id="AWI76252.1"/>
    </source>
</evidence>
<dbReference type="PANTHER" id="PTHR36838:SF4">
    <property type="entry name" value="AUXIN EFFLUX CARRIER FAMILY PROTEIN"/>
    <property type="match status" value="1"/>
</dbReference>
<evidence type="ECO:0000256" key="6">
    <source>
        <dbReference type="ARBA" id="ARBA00022989"/>
    </source>
</evidence>
<sequence>MTEFLAVLSFSFSVTGPIFIILALGIWLRRTGMLNDGFIEGGSRIVFSIGLPAVLFLSIAKTEFGEATNLGLIAFGLIGTFLVFLLLEWVAARWVEPAEDRGVVVQGGFRSNMGIIGLAYCVNAYGDAGLVAAALYLGLVTILFNVLAVVTLSRSLHRRQGTGRMVKGIVTNPLIIGIVLALPVSWLQIPLPKVAVQSAQYFADLTLPLALLCTGATLNFRSLRLEMSNTLLAASSKLVLVPLLFALGGIVVGFRGVDLGVLLLMSSAPTAAASYVMVRAMGGNSVLAANIIALTTLGSILCTSIGIVVLKGLQLM</sequence>
<dbReference type="Proteomes" id="UP000244930">
    <property type="component" value="Chromosome"/>
</dbReference>
<feature type="transmembrane region" description="Helical" evidence="8">
    <location>
        <begin position="131"/>
        <end position="153"/>
    </location>
</feature>
<evidence type="ECO:0000256" key="4">
    <source>
        <dbReference type="ARBA" id="ARBA00022475"/>
    </source>
</evidence>
<dbReference type="EMBL" id="CP022187">
    <property type="protein sequence ID" value="AWI76252.1"/>
    <property type="molecule type" value="Genomic_DNA"/>
</dbReference>
<dbReference type="InterPro" id="IPR004776">
    <property type="entry name" value="Mem_transp_PIN-like"/>
</dbReference>
<comment type="subcellular location">
    <subcellularLocation>
        <location evidence="1">Cell membrane</location>
        <topology evidence="1">Multi-pass membrane protein</topology>
    </subcellularLocation>
</comment>
<evidence type="ECO:0000256" key="7">
    <source>
        <dbReference type="ARBA" id="ARBA00023136"/>
    </source>
</evidence>
<evidence type="ECO:0000256" key="2">
    <source>
        <dbReference type="ARBA" id="ARBA00010145"/>
    </source>
</evidence>
<dbReference type="Pfam" id="PF03547">
    <property type="entry name" value="Mem_trans"/>
    <property type="match status" value="2"/>
</dbReference>
<dbReference type="RefSeq" id="WP_108949954.1">
    <property type="nucleotide sequence ID" value="NZ_CP022187.1"/>
</dbReference>
<proteinExistence type="inferred from homology"/>
<dbReference type="GO" id="GO:0005886">
    <property type="term" value="C:plasma membrane"/>
    <property type="evidence" value="ECO:0007669"/>
    <property type="project" value="UniProtKB-SubCell"/>
</dbReference>
<evidence type="ECO:0000256" key="1">
    <source>
        <dbReference type="ARBA" id="ARBA00004651"/>
    </source>
</evidence>
<keyword evidence="4" id="KW-1003">Cell membrane</keyword>
<feature type="transmembrane region" description="Helical" evidence="8">
    <location>
        <begin position="72"/>
        <end position="91"/>
    </location>
</feature>
<dbReference type="InterPro" id="IPR038770">
    <property type="entry name" value="Na+/solute_symporter_sf"/>
</dbReference>
<dbReference type="PANTHER" id="PTHR36838">
    <property type="entry name" value="AUXIN EFFLUX CARRIER FAMILY PROTEIN"/>
    <property type="match status" value="1"/>
</dbReference>
<keyword evidence="3" id="KW-0813">Transport</keyword>
<comment type="similarity">
    <text evidence="2">Belongs to the auxin efflux carrier (TC 2.A.69) family.</text>
</comment>
<dbReference type="GO" id="GO:0055085">
    <property type="term" value="P:transmembrane transport"/>
    <property type="evidence" value="ECO:0007669"/>
    <property type="project" value="InterPro"/>
</dbReference>
<feature type="transmembrane region" description="Helical" evidence="8">
    <location>
        <begin position="260"/>
        <end position="278"/>
    </location>
</feature>
<dbReference type="KEGG" id="acom:CEW83_14355"/>
<keyword evidence="7 8" id="KW-0472">Membrane</keyword>
<reference evidence="9 10" key="1">
    <citation type="submission" date="2017-06" db="EMBL/GenBank/DDBJ databases">
        <title>Azoarcus.</title>
        <authorList>
            <person name="Woo J.-H."/>
            <person name="Kim H.-S."/>
        </authorList>
    </citation>
    <scope>NUCLEOTIDE SEQUENCE [LARGE SCALE GENOMIC DNA]</scope>
    <source>
        <strain evidence="9 10">TSPY31</strain>
    </source>
</reference>
<dbReference type="AlphaFoldDB" id="A0A2U8GRG3"/>
<feature type="transmembrane region" description="Helical" evidence="8">
    <location>
        <begin position="285"/>
        <end position="310"/>
    </location>
</feature>
<keyword evidence="10" id="KW-1185">Reference proteome</keyword>
<feature type="transmembrane region" description="Helical" evidence="8">
    <location>
        <begin position="201"/>
        <end position="220"/>
    </location>
</feature>
<organism evidence="9 10">
    <name type="scientific">Parazoarcus communis</name>
    <dbReference type="NCBI Taxonomy" id="41977"/>
    <lineage>
        <taxon>Bacteria</taxon>
        <taxon>Pseudomonadati</taxon>
        <taxon>Pseudomonadota</taxon>
        <taxon>Betaproteobacteria</taxon>
        <taxon>Rhodocyclales</taxon>
        <taxon>Zoogloeaceae</taxon>
        <taxon>Parazoarcus</taxon>
    </lineage>
</organism>
<evidence type="ECO:0000256" key="3">
    <source>
        <dbReference type="ARBA" id="ARBA00022448"/>
    </source>
</evidence>
<gene>
    <name evidence="9" type="ORF">CEW83_14355</name>
</gene>
<feature type="transmembrane region" description="Helical" evidence="8">
    <location>
        <begin position="232"/>
        <end position="254"/>
    </location>
</feature>
<keyword evidence="6 8" id="KW-1133">Transmembrane helix</keyword>
<keyword evidence="5 8" id="KW-0812">Transmembrane</keyword>
<evidence type="ECO:0000256" key="5">
    <source>
        <dbReference type="ARBA" id="ARBA00022692"/>
    </source>
</evidence>
<evidence type="ECO:0000256" key="8">
    <source>
        <dbReference type="SAM" id="Phobius"/>
    </source>
</evidence>